<dbReference type="Proteomes" id="UP001432322">
    <property type="component" value="Unassembled WGS sequence"/>
</dbReference>
<keyword evidence="2" id="KW-1185">Reference proteome</keyword>
<feature type="non-terminal residue" evidence="1">
    <location>
        <position position="1"/>
    </location>
</feature>
<gene>
    <name evidence="1" type="ORF">PFISCL1PPCAC_3700</name>
</gene>
<name>A0AAV5V1V5_9BILA</name>
<feature type="non-terminal residue" evidence="1">
    <location>
        <position position="128"/>
    </location>
</feature>
<accession>A0AAV5V1V5</accession>
<proteinExistence type="predicted"/>
<reference evidence="1" key="1">
    <citation type="submission" date="2023-10" db="EMBL/GenBank/DDBJ databases">
        <title>Genome assembly of Pristionchus species.</title>
        <authorList>
            <person name="Yoshida K."/>
            <person name="Sommer R.J."/>
        </authorList>
    </citation>
    <scope>NUCLEOTIDE SEQUENCE</scope>
    <source>
        <strain evidence="1">RS5133</strain>
    </source>
</reference>
<comment type="caution">
    <text evidence="1">The sequence shown here is derived from an EMBL/GenBank/DDBJ whole genome shotgun (WGS) entry which is preliminary data.</text>
</comment>
<sequence length="128" mass="14375">ESGLSIYKYNEPENTWNKVQKSANDLRVSGMKLFVFGSRVFLFGEARNVSNLSSRRVKLKDVAVLELKPTLSDRALAVLLSSEDQRIISARRLPSHLSNQLLRDSSGDSSLRVTHYRAVARTAARRVS</sequence>
<evidence type="ECO:0000313" key="1">
    <source>
        <dbReference type="EMBL" id="GMT12403.1"/>
    </source>
</evidence>
<dbReference type="AlphaFoldDB" id="A0AAV5V1V5"/>
<evidence type="ECO:0000313" key="2">
    <source>
        <dbReference type="Proteomes" id="UP001432322"/>
    </source>
</evidence>
<dbReference type="EMBL" id="BTSY01000001">
    <property type="protein sequence ID" value="GMT12403.1"/>
    <property type="molecule type" value="Genomic_DNA"/>
</dbReference>
<organism evidence="1 2">
    <name type="scientific">Pristionchus fissidentatus</name>
    <dbReference type="NCBI Taxonomy" id="1538716"/>
    <lineage>
        <taxon>Eukaryota</taxon>
        <taxon>Metazoa</taxon>
        <taxon>Ecdysozoa</taxon>
        <taxon>Nematoda</taxon>
        <taxon>Chromadorea</taxon>
        <taxon>Rhabditida</taxon>
        <taxon>Rhabditina</taxon>
        <taxon>Diplogasteromorpha</taxon>
        <taxon>Diplogasteroidea</taxon>
        <taxon>Neodiplogasteridae</taxon>
        <taxon>Pristionchus</taxon>
    </lineage>
</organism>
<protein>
    <submittedName>
        <fullName evidence="1">Uncharacterized protein</fullName>
    </submittedName>
</protein>